<evidence type="ECO:0000313" key="2">
    <source>
        <dbReference type="EMBL" id="TQN33339.1"/>
    </source>
</evidence>
<keyword evidence="2" id="KW-0808">Transferase</keyword>
<dbReference type="InterPro" id="IPR036390">
    <property type="entry name" value="WH_DNA-bd_sf"/>
</dbReference>
<dbReference type="SUPFAM" id="SSF46785">
    <property type="entry name" value="Winged helix' DNA-binding domain"/>
    <property type="match status" value="1"/>
</dbReference>
<dbReference type="InterPro" id="IPR036388">
    <property type="entry name" value="WH-like_DNA-bd_sf"/>
</dbReference>
<dbReference type="InterPro" id="IPR000600">
    <property type="entry name" value="ROK"/>
</dbReference>
<dbReference type="AlphaFoldDB" id="A0A543NNC5"/>
<dbReference type="PANTHER" id="PTHR18964">
    <property type="entry name" value="ROK (REPRESSOR, ORF, KINASE) FAMILY"/>
    <property type="match status" value="1"/>
</dbReference>
<dbReference type="EMBL" id="VFQC01000001">
    <property type="protein sequence ID" value="TQN33339.1"/>
    <property type="molecule type" value="Genomic_DNA"/>
</dbReference>
<dbReference type="InterPro" id="IPR043129">
    <property type="entry name" value="ATPase_NBD"/>
</dbReference>
<dbReference type="Gene3D" id="3.30.420.40">
    <property type="match status" value="2"/>
</dbReference>
<comment type="caution">
    <text evidence="2">The sequence shown here is derived from an EMBL/GenBank/DDBJ whole genome shotgun (WGS) entry which is preliminary data.</text>
</comment>
<protein>
    <submittedName>
        <fullName evidence="2">Putative NBD/HSP70 family sugar kinase</fullName>
    </submittedName>
</protein>
<comment type="similarity">
    <text evidence="1">Belongs to the ROK (NagC/XylR) family.</text>
</comment>
<dbReference type="OrthoDB" id="3863906at2"/>
<name>A0A543NNC5_9ACTN</name>
<dbReference type="Proteomes" id="UP000317422">
    <property type="component" value="Unassembled WGS sequence"/>
</dbReference>
<dbReference type="CDD" id="cd24076">
    <property type="entry name" value="ASKHA_ATPase_ROK_BsXylR-like"/>
    <property type="match status" value="1"/>
</dbReference>
<reference evidence="2 3" key="1">
    <citation type="submission" date="2019-06" db="EMBL/GenBank/DDBJ databases">
        <title>Sequencing the genomes of 1000 actinobacteria strains.</title>
        <authorList>
            <person name="Klenk H.-P."/>
        </authorList>
    </citation>
    <scope>NUCLEOTIDE SEQUENCE [LARGE SCALE GENOMIC DNA]</scope>
    <source>
        <strain evidence="2 3">DSM 45015</strain>
    </source>
</reference>
<evidence type="ECO:0000256" key="1">
    <source>
        <dbReference type="ARBA" id="ARBA00006479"/>
    </source>
</evidence>
<dbReference type="InterPro" id="IPR049874">
    <property type="entry name" value="ROK_cs"/>
</dbReference>
<dbReference type="RefSeq" id="WP_141924714.1">
    <property type="nucleotide sequence ID" value="NZ_VFQC01000001.1"/>
</dbReference>
<dbReference type="PANTHER" id="PTHR18964:SF149">
    <property type="entry name" value="BIFUNCTIONAL UDP-N-ACETYLGLUCOSAMINE 2-EPIMERASE_N-ACETYLMANNOSAMINE KINASE"/>
    <property type="match status" value="1"/>
</dbReference>
<dbReference type="Gene3D" id="1.10.10.10">
    <property type="entry name" value="Winged helix-like DNA-binding domain superfamily/Winged helix DNA-binding domain"/>
    <property type="match status" value="1"/>
</dbReference>
<keyword evidence="3" id="KW-1185">Reference proteome</keyword>
<keyword evidence="2" id="KW-0418">Kinase</keyword>
<organism evidence="2 3">
    <name type="scientific">Haloactinospora alba</name>
    <dbReference type="NCBI Taxonomy" id="405555"/>
    <lineage>
        <taxon>Bacteria</taxon>
        <taxon>Bacillati</taxon>
        <taxon>Actinomycetota</taxon>
        <taxon>Actinomycetes</taxon>
        <taxon>Streptosporangiales</taxon>
        <taxon>Nocardiopsidaceae</taxon>
        <taxon>Haloactinospora</taxon>
    </lineage>
</organism>
<dbReference type="PROSITE" id="PS01125">
    <property type="entry name" value="ROK"/>
    <property type="match status" value="1"/>
</dbReference>
<proteinExistence type="inferred from homology"/>
<accession>A0A543NNC5</accession>
<dbReference type="SUPFAM" id="SSF53067">
    <property type="entry name" value="Actin-like ATPase domain"/>
    <property type="match status" value="1"/>
</dbReference>
<evidence type="ECO:0000313" key="3">
    <source>
        <dbReference type="Proteomes" id="UP000317422"/>
    </source>
</evidence>
<dbReference type="GO" id="GO:0016301">
    <property type="term" value="F:kinase activity"/>
    <property type="evidence" value="ECO:0007669"/>
    <property type="project" value="UniProtKB-KW"/>
</dbReference>
<sequence length="387" mass="40201">MADPRTVRQMNRQLMLELFSDGQPRSRAAVARTTGLTKPSVSSIIDGLLEEGTLTPAGVGDAGAVGGRRPNLVVFNPDVRAYVGVHLGVRRTSMTVADALGRTLARGSVPSAVGDAGRGVRELGPLLRDTARRAGVPSDRIASVGVSVSGLVDHRHGRCLLAPNLDWRDVPLREWVEELFSVPAVVYNEAHAGALAEQRHGCAEGVANFVRVMVGAGVGAGVVLDSRLFSGSRGIGGEVGHCRVEDDGRRCSCGNLGCLESVAALPAILRSAREAAAAGTATRLGEDCSFDDVLDAAAREDPAAVRALHRAGTGLGHGIAYLLNMLNPDLVVLGGPIARAGEVLTQPARQALHDSSLPQSACPVATSPLSDAELEGAVLLARDHVAF</sequence>
<dbReference type="Pfam" id="PF00480">
    <property type="entry name" value="ROK"/>
    <property type="match status" value="1"/>
</dbReference>
<gene>
    <name evidence="2" type="ORF">FHX37_3353</name>
</gene>